<dbReference type="EMBL" id="BHGK01000001">
    <property type="protein sequence ID" value="GCA68006.1"/>
    <property type="molecule type" value="Genomic_DNA"/>
</dbReference>
<sequence length="55" mass="6194">MKKHAPAFCDIYVELIGNRPKSVPARDYDGARQVPVILVRHDQSGTKNQWTVDDG</sequence>
<dbReference type="AlphaFoldDB" id="A0A391P6S2"/>
<name>A0A391P6S2_9FIRM</name>
<protein>
    <submittedName>
        <fullName evidence="1">Uncharacterized protein</fullName>
    </submittedName>
</protein>
<gene>
    <name evidence="1" type="ORF">KGMB01110_24420</name>
</gene>
<comment type="caution">
    <text evidence="1">The sequence shown here is derived from an EMBL/GenBank/DDBJ whole genome shotgun (WGS) entry which is preliminary data.</text>
</comment>
<accession>A0A391P6S2</accession>
<keyword evidence="2" id="KW-1185">Reference proteome</keyword>
<evidence type="ECO:0000313" key="2">
    <source>
        <dbReference type="Proteomes" id="UP000265643"/>
    </source>
</evidence>
<organism evidence="1 2">
    <name type="scientific">Mediterraneibacter butyricigenes</name>
    <dbReference type="NCBI Taxonomy" id="2316025"/>
    <lineage>
        <taxon>Bacteria</taxon>
        <taxon>Bacillati</taxon>
        <taxon>Bacillota</taxon>
        <taxon>Clostridia</taxon>
        <taxon>Lachnospirales</taxon>
        <taxon>Lachnospiraceae</taxon>
        <taxon>Mediterraneibacter</taxon>
    </lineage>
</organism>
<reference evidence="2" key="1">
    <citation type="submission" date="2018-09" db="EMBL/GenBank/DDBJ databases">
        <title>Draft Genome Sequence of Mediterraneibacter sp. KCTC 15684.</title>
        <authorList>
            <person name="Kim J.S."/>
            <person name="Han K.I."/>
            <person name="Suh M.K."/>
            <person name="Lee K.C."/>
            <person name="Eom M.K."/>
            <person name="Lee J.H."/>
            <person name="Park S.H."/>
            <person name="Kang S.W."/>
            <person name="Park J.E."/>
            <person name="Oh B.S."/>
            <person name="Yu S.Y."/>
            <person name="Choi S.H."/>
            <person name="Lee D.H."/>
            <person name="Yoon H."/>
            <person name="Kim B."/>
            <person name="Yang S.J."/>
            <person name="Lee J.S."/>
        </authorList>
    </citation>
    <scope>NUCLEOTIDE SEQUENCE [LARGE SCALE GENOMIC DNA]</scope>
    <source>
        <strain evidence="2">KCTC 15684</strain>
    </source>
</reference>
<dbReference type="Proteomes" id="UP000265643">
    <property type="component" value="Unassembled WGS sequence"/>
</dbReference>
<proteinExistence type="predicted"/>
<evidence type="ECO:0000313" key="1">
    <source>
        <dbReference type="EMBL" id="GCA68006.1"/>
    </source>
</evidence>